<dbReference type="GO" id="GO:0030288">
    <property type="term" value="C:outer membrane-bounded periplasmic space"/>
    <property type="evidence" value="ECO:0007669"/>
    <property type="project" value="TreeGrafter"/>
</dbReference>
<gene>
    <name evidence="10" type="primary">lolA</name>
    <name evidence="11" type="ORF">ABB26_08325</name>
</gene>
<keyword evidence="6 10" id="KW-0732">Signal</keyword>
<dbReference type="InterPro" id="IPR018323">
    <property type="entry name" value="OM_lipoprot_carrier_LolA_Pbac"/>
</dbReference>
<evidence type="ECO:0000256" key="9">
    <source>
        <dbReference type="ARBA" id="ARBA00023186"/>
    </source>
</evidence>
<comment type="subcellular location">
    <subcellularLocation>
        <location evidence="1 10">Periplasm</location>
    </subcellularLocation>
</comment>
<keyword evidence="9 10" id="KW-0143">Chaperone</keyword>
<protein>
    <recommendedName>
        <fullName evidence="4 10">Outer-membrane lipoprotein carrier protein</fullName>
    </recommendedName>
</protein>
<dbReference type="PATRIC" id="fig|405444.3.peg.664"/>
<evidence type="ECO:0000256" key="6">
    <source>
        <dbReference type="ARBA" id="ARBA00022729"/>
    </source>
</evidence>
<comment type="function">
    <text evidence="10">Participates in the translocation of lipoproteins from the inner membrane to the outer membrane. Only forms a complex with a lipoprotein if the residue after the N-terminal Cys is not an aspartate (The Asp acts as a targeting signal to indicate that the lipoprotein should stay in the inner membrane).</text>
</comment>
<dbReference type="InterPro" id="IPR004564">
    <property type="entry name" value="OM_lipoprot_carrier_LolA-like"/>
</dbReference>
<evidence type="ECO:0000313" key="12">
    <source>
        <dbReference type="Proteomes" id="UP000050864"/>
    </source>
</evidence>
<evidence type="ECO:0000256" key="7">
    <source>
        <dbReference type="ARBA" id="ARBA00022764"/>
    </source>
</evidence>
<evidence type="ECO:0000256" key="10">
    <source>
        <dbReference type="HAMAP-Rule" id="MF_00240"/>
    </source>
</evidence>
<keyword evidence="8 10" id="KW-0653">Protein transport</keyword>
<proteinExistence type="inferred from homology"/>
<dbReference type="AlphaFoldDB" id="A0A0R0CE13"/>
<evidence type="ECO:0000256" key="5">
    <source>
        <dbReference type="ARBA" id="ARBA00022448"/>
    </source>
</evidence>
<name>A0A0R0CE13_9GAMM</name>
<organism evidence="11 12">
    <name type="scientific">Stenotrophomonas humi</name>
    <dbReference type="NCBI Taxonomy" id="405444"/>
    <lineage>
        <taxon>Bacteria</taxon>
        <taxon>Pseudomonadati</taxon>
        <taxon>Pseudomonadota</taxon>
        <taxon>Gammaproteobacteria</taxon>
        <taxon>Lysobacterales</taxon>
        <taxon>Lysobacteraceae</taxon>
        <taxon>Stenotrophomonas</taxon>
    </lineage>
</organism>
<comment type="caution">
    <text evidence="11">The sequence shown here is derived from an EMBL/GenBank/DDBJ whole genome shotgun (WGS) entry which is preliminary data.</text>
</comment>
<dbReference type="OrthoDB" id="9787361at2"/>
<dbReference type="PANTHER" id="PTHR35869:SF1">
    <property type="entry name" value="OUTER-MEMBRANE LIPOPROTEIN CARRIER PROTEIN"/>
    <property type="match status" value="1"/>
</dbReference>
<dbReference type="STRING" id="405444.ABB26_08325"/>
<dbReference type="HAMAP" id="MF_00240">
    <property type="entry name" value="LolA"/>
    <property type="match status" value="1"/>
</dbReference>
<dbReference type="Pfam" id="PF03548">
    <property type="entry name" value="LolA"/>
    <property type="match status" value="1"/>
</dbReference>
<dbReference type="GO" id="GO:0044874">
    <property type="term" value="P:lipoprotein localization to outer membrane"/>
    <property type="evidence" value="ECO:0007669"/>
    <property type="project" value="UniProtKB-UniRule"/>
</dbReference>
<accession>A0A0R0CE13</accession>
<evidence type="ECO:0000256" key="8">
    <source>
        <dbReference type="ARBA" id="ARBA00022927"/>
    </source>
</evidence>
<dbReference type="GO" id="GO:0042953">
    <property type="term" value="P:lipoprotein transport"/>
    <property type="evidence" value="ECO:0007669"/>
    <property type="project" value="InterPro"/>
</dbReference>
<evidence type="ECO:0000256" key="3">
    <source>
        <dbReference type="ARBA" id="ARBA00011245"/>
    </source>
</evidence>
<dbReference type="Proteomes" id="UP000050864">
    <property type="component" value="Unassembled WGS sequence"/>
</dbReference>
<keyword evidence="7 10" id="KW-0574">Periplasm</keyword>
<keyword evidence="5 10" id="KW-0813">Transport</keyword>
<evidence type="ECO:0000256" key="2">
    <source>
        <dbReference type="ARBA" id="ARBA00007615"/>
    </source>
</evidence>
<dbReference type="RefSeq" id="WP_057633211.1">
    <property type="nucleotide sequence ID" value="NZ_LDJI01000014.1"/>
</dbReference>
<dbReference type="InterPro" id="IPR029046">
    <property type="entry name" value="LolA/LolB/LppX"/>
</dbReference>
<dbReference type="Gene3D" id="2.50.20.10">
    <property type="entry name" value="Lipoprotein localisation LolA/LolB/LppX"/>
    <property type="match status" value="1"/>
</dbReference>
<dbReference type="CDD" id="cd16325">
    <property type="entry name" value="LolA"/>
    <property type="match status" value="1"/>
</dbReference>
<keyword evidence="12" id="KW-1185">Reference proteome</keyword>
<evidence type="ECO:0000256" key="1">
    <source>
        <dbReference type="ARBA" id="ARBA00004418"/>
    </source>
</evidence>
<sequence length="212" mass="23156" precursor="true">MNAFLRHSFIAVALACTGVAANAHAGARDDLKTFTTGLRGLDGQFSQQVFDARGKLKETSGGRVALSAPRLFRWEYTRPHPQLIVADGAKVWVYEPDLEQATVREQGAEEQNSPLTALINPALLERQYDLSEEAAPRDGMQWLSLTPKRETEASFQFAALGFAAGGLSRMEVVDAVGQRTVIDFSGWKKNPGFAAGTFRFVPGKDVDVIGER</sequence>
<dbReference type="EMBL" id="LDJI01000014">
    <property type="protein sequence ID" value="KRG64327.1"/>
    <property type="molecule type" value="Genomic_DNA"/>
</dbReference>
<dbReference type="PANTHER" id="PTHR35869">
    <property type="entry name" value="OUTER-MEMBRANE LIPOPROTEIN CARRIER PROTEIN"/>
    <property type="match status" value="1"/>
</dbReference>
<dbReference type="SUPFAM" id="SSF89392">
    <property type="entry name" value="Prokaryotic lipoproteins and lipoprotein localization factors"/>
    <property type="match status" value="1"/>
</dbReference>
<comment type="similarity">
    <text evidence="2 10">Belongs to the LolA family.</text>
</comment>
<feature type="chain" id="PRO_5008995046" description="Outer-membrane lipoprotein carrier protein" evidence="10">
    <location>
        <begin position="26"/>
        <end position="212"/>
    </location>
</feature>
<comment type="subunit">
    <text evidence="3 10">Monomer.</text>
</comment>
<dbReference type="NCBIfam" id="TIGR00547">
    <property type="entry name" value="lolA"/>
    <property type="match status" value="1"/>
</dbReference>
<reference evidence="11 12" key="1">
    <citation type="submission" date="2015-05" db="EMBL/GenBank/DDBJ databases">
        <title>Genome sequencing and analysis of members of genus Stenotrophomonas.</title>
        <authorList>
            <person name="Patil P.P."/>
            <person name="Midha S."/>
            <person name="Patil P.B."/>
        </authorList>
    </citation>
    <scope>NUCLEOTIDE SEQUENCE [LARGE SCALE GENOMIC DNA]</scope>
    <source>
        <strain evidence="11 12">DSM 18929</strain>
    </source>
</reference>
<evidence type="ECO:0000256" key="4">
    <source>
        <dbReference type="ARBA" id="ARBA00014035"/>
    </source>
</evidence>
<evidence type="ECO:0000313" key="11">
    <source>
        <dbReference type="EMBL" id="KRG64327.1"/>
    </source>
</evidence>
<feature type="signal peptide" evidence="10">
    <location>
        <begin position="1"/>
        <end position="25"/>
    </location>
</feature>